<dbReference type="PANTHER" id="PTHR24221">
    <property type="entry name" value="ATP-BINDING CASSETTE SUB-FAMILY B"/>
    <property type="match status" value="1"/>
</dbReference>
<evidence type="ECO:0000256" key="8">
    <source>
        <dbReference type="SAM" id="Phobius"/>
    </source>
</evidence>
<keyword evidence="3 8" id="KW-0812">Transmembrane</keyword>
<dbReference type="Gene3D" id="1.20.1560.10">
    <property type="entry name" value="ABC transporter type 1, transmembrane domain"/>
    <property type="match status" value="1"/>
</dbReference>
<dbReference type="InterPro" id="IPR011527">
    <property type="entry name" value="ABC1_TM_dom"/>
</dbReference>
<dbReference type="SUPFAM" id="SSF90123">
    <property type="entry name" value="ABC transporter transmembrane region"/>
    <property type="match status" value="1"/>
</dbReference>
<dbReference type="SUPFAM" id="SSF52540">
    <property type="entry name" value="P-loop containing nucleoside triphosphate hydrolases"/>
    <property type="match status" value="1"/>
</dbReference>
<comment type="similarity">
    <text evidence="2">Belongs to the ABC transporter superfamily.</text>
</comment>
<dbReference type="InterPro" id="IPR036640">
    <property type="entry name" value="ABC1_TM_sf"/>
</dbReference>
<evidence type="ECO:0000313" key="12">
    <source>
        <dbReference type="Proteomes" id="UP000198723"/>
    </source>
</evidence>
<evidence type="ECO:0000259" key="10">
    <source>
        <dbReference type="PROSITE" id="PS50929"/>
    </source>
</evidence>
<dbReference type="InterPro" id="IPR003439">
    <property type="entry name" value="ABC_transporter-like_ATP-bd"/>
</dbReference>
<dbReference type="GO" id="GO:0005886">
    <property type="term" value="C:plasma membrane"/>
    <property type="evidence" value="ECO:0007669"/>
    <property type="project" value="UniProtKB-SubCell"/>
</dbReference>
<dbReference type="PROSITE" id="PS50929">
    <property type="entry name" value="ABC_TM1F"/>
    <property type="match status" value="1"/>
</dbReference>
<dbReference type="InterPro" id="IPR039421">
    <property type="entry name" value="Type_1_exporter"/>
</dbReference>
<evidence type="ECO:0000256" key="4">
    <source>
        <dbReference type="ARBA" id="ARBA00022741"/>
    </source>
</evidence>
<evidence type="ECO:0000259" key="9">
    <source>
        <dbReference type="PROSITE" id="PS50893"/>
    </source>
</evidence>
<keyword evidence="6 8" id="KW-1133">Transmembrane helix</keyword>
<feature type="domain" description="ABC transmembrane type-1" evidence="10">
    <location>
        <begin position="27"/>
        <end position="299"/>
    </location>
</feature>
<dbReference type="Proteomes" id="UP000198723">
    <property type="component" value="Unassembled WGS sequence"/>
</dbReference>
<dbReference type="Pfam" id="PF00005">
    <property type="entry name" value="ABC_tran"/>
    <property type="match status" value="1"/>
</dbReference>
<dbReference type="GO" id="GO:0140359">
    <property type="term" value="F:ABC-type transporter activity"/>
    <property type="evidence" value="ECO:0007669"/>
    <property type="project" value="InterPro"/>
</dbReference>
<dbReference type="InterPro" id="IPR003593">
    <property type="entry name" value="AAA+_ATPase"/>
</dbReference>
<evidence type="ECO:0000256" key="7">
    <source>
        <dbReference type="ARBA" id="ARBA00023136"/>
    </source>
</evidence>
<dbReference type="SMART" id="SM00382">
    <property type="entry name" value="AAA"/>
    <property type="match status" value="1"/>
</dbReference>
<evidence type="ECO:0000256" key="6">
    <source>
        <dbReference type="ARBA" id="ARBA00022989"/>
    </source>
</evidence>
<dbReference type="GO" id="GO:0034040">
    <property type="term" value="F:ATPase-coupled lipid transmembrane transporter activity"/>
    <property type="evidence" value="ECO:0007669"/>
    <property type="project" value="TreeGrafter"/>
</dbReference>
<proteinExistence type="inferred from homology"/>
<dbReference type="InterPro" id="IPR027417">
    <property type="entry name" value="P-loop_NTPase"/>
</dbReference>
<dbReference type="AlphaFoldDB" id="A0A1C3Y000"/>
<dbReference type="InterPro" id="IPR010128">
    <property type="entry name" value="ATPase_T1SS_PrtD-like"/>
</dbReference>
<dbReference type="STRING" id="1138170.GA0061105_103246"/>
<dbReference type="GO" id="GO:0030256">
    <property type="term" value="C:type I protein secretion system complex"/>
    <property type="evidence" value="ECO:0007669"/>
    <property type="project" value="InterPro"/>
</dbReference>
<dbReference type="Gene3D" id="3.40.50.300">
    <property type="entry name" value="P-loop containing nucleotide triphosphate hydrolases"/>
    <property type="match status" value="1"/>
</dbReference>
<dbReference type="Pfam" id="PF00664">
    <property type="entry name" value="ABC_membrane"/>
    <property type="match status" value="1"/>
</dbReference>
<name>A0A1C3Y000_9HYPH</name>
<dbReference type="EMBL" id="FMAJ01000003">
    <property type="protein sequence ID" value="SCB57789.1"/>
    <property type="molecule type" value="Genomic_DNA"/>
</dbReference>
<feature type="transmembrane region" description="Helical" evidence="8">
    <location>
        <begin position="58"/>
        <end position="78"/>
    </location>
</feature>
<evidence type="ECO:0000256" key="5">
    <source>
        <dbReference type="ARBA" id="ARBA00022840"/>
    </source>
</evidence>
<evidence type="ECO:0000256" key="2">
    <source>
        <dbReference type="ARBA" id="ARBA00005417"/>
    </source>
</evidence>
<dbReference type="RefSeq" id="WP_092749325.1">
    <property type="nucleotide sequence ID" value="NZ_FMAJ01000003.1"/>
</dbReference>
<keyword evidence="4" id="KW-0547">Nucleotide-binding</keyword>
<dbReference type="GO" id="GO:0016887">
    <property type="term" value="F:ATP hydrolysis activity"/>
    <property type="evidence" value="ECO:0007669"/>
    <property type="project" value="InterPro"/>
</dbReference>
<evidence type="ECO:0000256" key="3">
    <source>
        <dbReference type="ARBA" id="ARBA00022692"/>
    </source>
</evidence>
<dbReference type="PANTHER" id="PTHR24221:SF248">
    <property type="entry name" value="ABC TRANSPORTER TRANSMEMBRANE REGION"/>
    <property type="match status" value="1"/>
</dbReference>
<dbReference type="GO" id="GO:0030253">
    <property type="term" value="P:protein secretion by the type I secretion system"/>
    <property type="evidence" value="ECO:0007669"/>
    <property type="project" value="InterPro"/>
</dbReference>
<organism evidence="11 12">
    <name type="scientific">Rhizobium aethiopicum</name>
    <dbReference type="NCBI Taxonomy" id="1138170"/>
    <lineage>
        <taxon>Bacteria</taxon>
        <taxon>Pseudomonadati</taxon>
        <taxon>Pseudomonadota</taxon>
        <taxon>Alphaproteobacteria</taxon>
        <taxon>Hyphomicrobiales</taxon>
        <taxon>Rhizobiaceae</taxon>
        <taxon>Rhizobium/Agrobacterium group</taxon>
        <taxon>Rhizobium</taxon>
    </lineage>
</organism>
<dbReference type="InterPro" id="IPR017871">
    <property type="entry name" value="ABC_transporter-like_CS"/>
</dbReference>
<feature type="domain" description="ABC transporter" evidence="9">
    <location>
        <begin position="330"/>
        <end position="567"/>
    </location>
</feature>
<dbReference type="GO" id="GO:0005524">
    <property type="term" value="F:ATP binding"/>
    <property type="evidence" value="ECO:0007669"/>
    <property type="project" value="UniProtKB-KW"/>
</dbReference>
<keyword evidence="7 8" id="KW-0472">Membrane</keyword>
<gene>
    <name evidence="11" type="ORF">GA0061105_103246</name>
</gene>
<evidence type="ECO:0000256" key="1">
    <source>
        <dbReference type="ARBA" id="ARBA00004651"/>
    </source>
</evidence>
<protein>
    <submittedName>
        <fullName evidence="11">ATP-binding cassette, subfamily C</fullName>
    </submittedName>
</protein>
<feature type="transmembrane region" description="Helical" evidence="8">
    <location>
        <begin position="24"/>
        <end position="46"/>
    </location>
</feature>
<reference evidence="11 12" key="1">
    <citation type="submission" date="2016-08" db="EMBL/GenBank/DDBJ databases">
        <authorList>
            <person name="Seilhamer J.J."/>
        </authorList>
    </citation>
    <scope>NUCLEOTIDE SEQUENCE [LARGE SCALE GENOMIC DNA]</scope>
    <source>
        <strain evidence="11 12">HBR26</strain>
    </source>
</reference>
<feature type="transmembrane region" description="Helical" evidence="8">
    <location>
        <begin position="155"/>
        <end position="173"/>
    </location>
</feature>
<evidence type="ECO:0000313" key="11">
    <source>
        <dbReference type="EMBL" id="SCB57789.1"/>
    </source>
</evidence>
<dbReference type="PROSITE" id="PS00211">
    <property type="entry name" value="ABC_TRANSPORTER_1"/>
    <property type="match status" value="1"/>
</dbReference>
<accession>A0A1C3Y000</accession>
<keyword evidence="5 11" id="KW-0067">ATP-binding</keyword>
<sequence>MKTNQQPPALQVVIKEARRAVRPLIWFSGGINMLMLTGALYMLQVYQRVLSSHSLETLVMLSLMAAGALAAMAGLEVVRGRLLAIVGSWMNARLAPVLLTASVEYAASAPGQVNARPLRDLDQVRNFFTSPSIFPILDAPWAPLFFAAIFFMHPWLGWLALGGGAVLFALALLNEWLTRKPLTEAASAQSQAYVQAEAAIRNAEVVQAMGMLKPLLESWKSQQDEANKGQVVAANRGGIISAIARCHRLALQMGILGLGAYLVLRNEASPGIMVSASILMGRALSPVEQAIGTWKATVGARAAYRRLAAVAGQHPEATPVLALPRPSGRFEADNIVLARQSGEPILKGISFHLEPGEAMALIGQSAAGKTSLARILAGAWRPSGGRALLDGMDVAQWAAEDRGQHVGYLPQDIELFAGTVCENICRFAKLSPVVFDKAVKAARLAGVHELIKGLPKGYLTEIGESGAVLSGGQRQRIGLARALYGDPALVILDEPNSNLDREGEEALIAALGTVKAAGTTIILIAHRPNIMEKVDKILVLNRGQQDLFGPRDYVFNELAARLRKVAQMPTIVAK</sequence>
<dbReference type="PROSITE" id="PS50893">
    <property type="entry name" value="ABC_TRANSPORTER_2"/>
    <property type="match status" value="1"/>
</dbReference>
<dbReference type="NCBIfam" id="TIGR01842">
    <property type="entry name" value="type_I_sec_PrtD"/>
    <property type="match status" value="1"/>
</dbReference>
<comment type="subcellular location">
    <subcellularLocation>
        <location evidence="1">Cell membrane</location>
        <topology evidence="1">Multi-pass membrane protein</topology>
    </subcellularLocation>
</comment>